<feature type="transmembrane region" description="Helical" evidence="1">
    <location>
        <begin position="179"/>
        <end position="200"/>
    </location>
</feature>
<evidence type="ECO:0000256" key="1">
    <source>
        <dbReference type="SAM" id="Phobius"/>
    </source>
</evidence>
<reference evidence="2 3" key="1">
    <citation type="submission" date="2018-02" db="EMBL/GenBank/DDBJ databases">
        <authorList>
            <person name="Cohen D.B."/>
            <person name="Kent A.D."/>
        </authorList>
    </citation>
    <scope>NUCLEOTIDE SEQUENCE [LARGE SCALE GENOMIC DNA]</scope>
    <source>
        <strain evidence="2">1</strain>
    </source>
</reference>
<keyword evidence="1" id="KW-1133">Transmembrane helix</keyword>
<proteinExistence type="predicted"/>
<keyword evidence="1" id="KW-0472">Membrane</keyword>
<feature type="transmembrane region" description="Helical" evidence="1">
    <location>
        <begin position="126"/>
        <end position="158"/>
    </location>
</feature>
<accession>A0A2N9JJZ9</accession>
<evidence type="ECO:0008006" key="4">
    <source>
        <dbReference type="Google" id="ProtNLM"/>
    </source>
</evidence>
<dbReference type="EMBL" id="LT985188">
    <property type="protein sequence ID" value="SPD87891.1"/>
    <property type="molecule type" value="Genomic_DNA"/>
</dbReference>
<evidence type="ECO:0000313" key="2">
    <source>
        <dbReference type="EMBL" id="SPD87891.1"/>
    </source>
</evidence>
<dbReference type="Proteomes" id="UP000238164">
    <property type="component" value="Chromosome 1"/>
</dbReference>
<protein>
    <recommendedName>
        <fullName evidence="4">Integral membrane protein</fullName>
    </recommendedName>
</protein>
<evidence type="ECO:0000313" key="3">
    <source>
        <dbReference type="Proteomes" id="UP000238164"/>
    </source>
</evidence>
<feature type="transmembrane region" description="Helical" evidence="1">
    <location>
        <begin position="91"/>
        <end position="111"/>
    </location>
</feature>
<sequence>MARSPTHDVERWFSRRGLSALLEGTSMRRRRAARLARWMTVAFLLVMLFEVPSLAANVWVTVAISVGVVLVTWVLGNLVRHRRPLTPPERITWVETTAFLAVPSLAVLLVAHDPLILDGEEIPGPWVALAAAIVMFAGQLILFAVVNLLAYSGVMALVPWLWRRMVSSFMAGGAALGRTLPLLLGVVGFLFFTGELWQAFGGLSPWAYLLAIGLFIFMGWLFLHTRGLDLDALARFDDDAELSRLVQGTPLQGGAVDLPAVCPLTRDQERNLRLVMVISKLTIATVVGLAVFVFFVVFGVFTVNAQVVQAWTQAQPHVLLQWGTERYAYALTLQHLRVSGFLAVFSGFYFAVVSATDPTLREGLRDKAEDDVRQACAARLVALRLYPEPSAVEQT</sequence>
<gene>
    <name evidence="2" type="ORF">MPLG2_2861</name>
</gene>
<keyword evidence="1" id="KW-0812">Transmembrane</keyword>
<organism evidence="2 3">
    <name type="scientific">Micropruina glycogenica</name>
    <dbReference type="NCBI Taxonomy" id="75385"/>
    <lineage>
        <taxon>Bacteria</taxon>
        <taxon>Bacillati</taxon>
        <taxon>Actinomycetota</taxon>
        <taxon>Actinomycetes</taxon>
        <taxon>Propionibacteriales</taxon>
        <taxon>Nocardioidaceae</taxon>
        <taxon>Micropruina</taxon>
    </lineage>
</organism>
<keyword evidence="3" id="KW-1185">Reference proteome</keyword>
<feature type="transmembrane region" description="Helical" evidence="1">
    <location>
        <begin position="58"/>
        <end position="79"/>
    </location>
</feature>
<feature type="transmembrane region" description="Helical" evidence="1">
    <location>
        <begin position="35"/>
        <end position="52"/>
    </location>
</feature>
<name>A0A2N9JJZ9_9ACTN</name>
<dbReference type="KEGG" id="mgg:MPLG2_2861"/>
<dbReference type="AlphaFoldDB" id="A0A2N9JJZ9"/>
<feature type="transmembrane region" description="Helical" evidence="1">
    <location>
        <begin position="274"/>
        <end position="301"/>
    </location>
</feature>
<feature type="transmembrane region" description="Helical" evidence="1">
    <location>
        <begin position="206"/>
        <end position="223"/>
    </location>
</feature>
<feature type="transmembrane region" description="Helical" evidence="1">
    <location>
        <begin position="336"/>
        <end position="355"/>
    </location>
</feature>